<dbReference type="InterPro" id="IPR000644">
    <property type="entry name" value="CBS_dom"/>
</dbReference>
<dbReference type="InterPro" id="IPR005105">
    <property type="entry name" value="GlnD_Uridyltrans_N"/>
</dbReference>
<dbReference type="SUPFAM" id="SSF54631">
    <property type="entry name" value="CBS-domain pair"/>
    <property type="match status" value="1"/>
</dbReference>
<organism evidence="4">
    <name type="scientific">uncultured Ramlibacter sp</name>
    <dbReference type="NCBI Taxonomy" id="260755"/>
    <lineage>
        <taxon>Bacteria</taxon>
        <taxon>Pseudomonadati</taxon>
        <taxon>Pseudomonadota</taxon>
        <taxon>Betaproteobacteria</taxon>
        <taxon>Burkholderiales</taxon>
        <taxon>Comamonadaceae</taxon>
        <taxon>Ramlibacter</taxon>
        <taxon>environmental samples</taxon>
    </lineage>
</organism>
<dbReference type="InterPro" id="IPR018821">
    <property type="entry name" value="DUF294_put_nucleoTrafse_sb-bd"/>
</dbReference>
<feature type="domain" description="CBS" evidence="3">
    <location>
        <begin position="184"/>
        <end position="241"/>
    </location>
</feature>
<dbReference type="Gene3D" id="3.10.580.10">
    <property type="entry name" value="CBS-domain"/>
    <property type="match status" value="1"/>
</dbReference>
<evidence type="ECO:0000256" key="2">
    <source>
        <dbReference type="PROSITE-ProRule" id="PRU00703"/>
    </source>
</evidence>
<dbReference type="PANTHER" id="PTHR43080">
    <property type="entry name" value="CBS DOMAIN-CONTAINING PROTEIN CBSX3, MITOCHONDRIAL"/>
    <property type="match status" value="1"/>
</dbReference>
<reference evidence="4" key="1">
    <citation type="submission" date="2020-02" db="EMBL/GenBank/DDBJ databases">
        <authorList>
            <person name="Meier V. D."/>
        </authorList>
    </citation>
    <scope>NUCLEOTIDE SEQUENCE</scope>
    <source>
        <strain evidence="4">AVDCRST_MAG51</strain>
    </source>
</reference>
<dbReference type="SMART" id="SM00116">
    <property type="entry name" value="CBS"/>
    <property type="match status" value="2"/>
</dbReference>
<dbReference type="SUPFAM" id="SSF51206">
    <property type="entry name" value="cAMP-binding domain-like"/>
    <property type="match status" value="1"/>
</dbReference>
<dbReference type="InterPro" id="IPR046342">
    <property type="entry name" value="CBS_dom_sf"/>
</dbReference>
<evidence type="ECO:0000259" key="3">
    <source>
        <dbReference type="PROSITE" id="PS51371"/>
    </source>
</evidence>
<proteinExistence type="predicted"/>
<dbReference type="InterPro" id="IPR014710">
    <property type="entry name" value="RmlC-like_jellyroll"/>
</dbReference>
<feature type="domain" description="CBS" evidence="3">
    <location>
        <begin position="249"/>
        <end position="304"/>
    </location>
</feature>
<dbReference type="Pfam" id="PF03445">
    <property type="entry name" value="DUF294"/>
    <property type="match status" value="1"/>
</dbReference>
<dbReference type="InterPro" id="IPR018490">
    <property type="entry name" value="cNMP-bd_dom_sf"/>
</dbReference>
<keyword evidence="1 2" id="KW-0129">CBS domain</keyword>
<dbReference type="PROSITE" id="PS51371">
    <property type="entry name" value="CBS"/>
    <property type="match status" value="2"/>
</dbReference>
<dbReference type="AlphaFoldDB" id="A0A6J4NTX2"/>
<dbReference type="PANTHER" id="PTHR43080:SF2">
    <property type="entry name" value="CBS DOMAIN-CONTAINING PROTEIN"/>
    <property type="match status" value="1"/>
</dbReference>
<dbReference type="CDD" id="cd05401">
    <property type="entry name" value="NT_GlnE_GlnD_like"/>
    <property type="match status" value="1"/>
</dbReference>
<sequence length="637" mass="68828">MTAQADPQPAEVAHATPSRSLLIALRAELARHPPFSQMTNEAVDLFLTRSRQCYFAAGEVVQEPSNGAVQDIFYIRQGAVTGNKGIAELSGGAIHYEAGDLFPLAAAVARRAVTATYVSAGDTFVLALPVAAMHDIAALSPPFADFLNSRIARFVELSRRAVQNAYASQALAEQSLETPLGLLARRQPVSCSPQATLREALGEMHRRRLGSILVTGPSGAVDGILTRHDVLAKVALAEVALETPISAVMSQPVQTLTAAHSAEDAALLMARHGIRHVPVTRDGALVGIVSERDLFALQRLSLKHVGTSIRLAADAVALKAAANDVRRLARSLLSQGVQARQLTSIVSHLNDLVTRQALALKAGEHRIPLERGCWVALGSEGRSEQTVATDQDNALILPEEASPEDRQAWLRFAADVNDLLDACGYPLCRGGIMAGQPQCCLTSQEWRERFHQWIAHGAPADLLNASIFFDLRGLAGELSLAERLRAEVAARARTTPRFLKQMALNGLSHEPPLNWLGNVDGGEDGAIDLKLQGTAIFVNAARVYALAHGVTETGTRERLEAAAVPMGVPPAESGAWIAGFEFLQLLRLRVQLGEVGEAGSPNRVKMDTLHDVDRRILKESLRMARRLQQRLRLDYDR</sequence>
<name>A0A6J4NTX2_9BURK</name>
<evidence type="ECO:0000313" key="4">
    <source>
        <dbReference type="EMBL" id="CAA9395129.1"/>
    </source>
</evidence>
<gene>
    <name evidence="4" type="ORF">AVDCRST_MAG51-567</name>
</gene>
<accession>A0A6J4NTX2</accession>
<evidence type="ECO:0000256" key="1">
    <source>
        <dbReference type="ARBA" id="ARBA00023122"/>
    </source>
</evidence>
<dbReference type="Gene3D" id="2.60.120.10">
    <property type="entry name" value="Jelly Rolls"/>
    <property type="match status" value="1"/>
</dbReference>
<dbReference type="GO" id="GO:0008773">
    <property type="term" value="F:[protein-PII] uridylyltransferase activity"/>
    <property type="evidence" value="ECO:0007669"/>
    <property type="project" value="InterPro"/>
</dbReference>
<dbReference type="Pfam" id="PF00571">
    <property type="entry name" value="CBS"/>
    <property type="match status" value="2"/>
</dbReference>
<dbReference type="InterPro" id="IPR051257">
    <property type="entry name" value="Diverse_CBS-Domain"/>
</dbReference>
<protein>
    <submittedName>
        <fullName evidence="4">Predicted signal-transduction protein containing cAMP-binding and CBS domains</fullName>
    </submittedName>
</protein>
<dbReference type="Pfam" id="PF10335">
    <property type="entry name" value="DUF294_C"/>
    <property type="match status" value="1"/>
</dbReference>
<dbReference type="EMBL" id="CADCUX010000146">
    <property type="protein sequence ID" value="CAA9395129.1"/>
    <property type="molecule type" value="Genomic_DNA"/>
</dbReference>